<dbReference type="SMART" id="SM00249">
    <property type="entry name" value="PHD"/>
    <property type="match status" value="1"/>
</dbReference>
<keyword evidence="7" id="KW-1185">Reference proteome</keyword>
<organism evidence="6 7">
    <name type="scientific">Fragilariopsis cylindrus CCMP1102</name>
    <dbReference type="NCBI Taxonomy" id="635003"/>
    <lineage>
        <taxon>Eukaryota</taxon>
        <taxon>Sar</taxon>
        <taxon>Stramenopiles</taxon>
        <taxon>Ochrophyta</taxon>
        <taxon>Bacillariophyta</taxon>
        <taxon>Bacillariophyceae</taxon>
        <taxon>Bacillariophycidae</taxon>
        <taxon>Bacillariales</taxon>
        <taxon>Bacillariaceae</taxon>
        <taxon>Fragilariopsis</taxon>
    </lineage>
</organism>
<feature type="non-terminal residue" evidence="6">
    <location>
        <position position="1"/>
    </location>
</feature>
<dbReference type="InterPro" id="IPR011011">
    <property type="entry name" value="Znf_FYVE_PHD"/>
</dbReference>
<dbReference type="Proteomes" id="UP000095751">
    <property type="component" value="Unassembled WGS sequence"/>
</dbReference>
<gene>
    <name evidence="6" type="ORF">FRACYDRAFT_155626</name>
</gene>
<dbReference type="Pfam" id="PF00628">
    <property type="entry name" value="PHD"/>
    <property type="match status" value="1"/>
</dbReference>
<reference evidence="6 7" key="1">
    <citation type="submission" date="2016-09" db="EMBL/GenBank/DDBJ databases">
        <title>Extensive genetic diversity and differential bi-allelic expression allows diatom success in the polar Southern Ocean.</title>
        <authorList>
            <consortium name="DOE Joint Genome Institute"/>
            <person name="Mock T."/>
            <person name="Otillar R.P."/>
            <person name="Strauss J."/>
            <person name="Dupont C."/>
            <person name="Frickenhaus S."/>
            <person name="Maumus F."/>
            <person name="Mcmullan M."/>
            <person name="Sanges R."/>
            <person name="Schmutz J."/>
            <person name="Toseland A."/>
            <person name="Valas R."/>
            <person name="Veluchamy A."/>
            <person name="Ward B.J."/>
            <person name="Allen A."/>
            <person name="Barry K."/>
            <person name="Falciatore A."/>
            <person name="Ferrante M."/>
            <person name="Fortunato A.E."/>
            <person name="Gloeckner G."/>
            <person name="Gruber A."/>
            <person name="Hipkin R."/>
            <person name="Janech M."/>
            <person name="Kroth P."/>
            <person name="Leese F."/>
            <person name="Lindquist E."/>
            <person name="Lyon B.R."/>
            <person name="Martin J."/>
            <person name="Mayer C."/>
            <person name="Parker M."/>
            <person name="Quesneville H."/>
            <person name="Raymond J."/>
            <person name="Uhlig C."/>
            <person name="Valentin K.U."/>
            <person name="Worden A.Z."/>
            <person name="Armbrust E.V."/>
            <person name="Bowler C."/>
            <person name="Green B."/>
            <person name="Moulton V."/>
            <person name="Van Oosterhout C."/>
            <person name="Grigoriev I."/>
        </authorList>
    </citation>
    <scope>NUCLEOTIDE SEQUENCE [LARGE SCALE GENOMIC DNA]</scope>
    <source>
        <strain evidence="6 7">CCMP1102</strain>
    </source>
</reference>
<proteinExistence type="predicted"/>
<evidence type="ECO:0000256" key="4">
    <source>
        <dbReference type="PROSITE-ProRule" id="PRU00146"/>
    </source>
</evidence>
<evidence type="ECO:0000313" key="6">
    <source>
        <dbReference type="EMBL" id="OEU19128.1"/>
    </source>
</evidence>
<feature type="non-terminal residue" evidence="6">
    <location>
        <position position="55"/>
    </location>
</feature>
<evidence type="ECO:0000256" key="1">
    <source>
        <dbReference type="ARBA" id="ARBA00022723"/>
    </source>
</evidence>
<dbReference type="EMBL" id="KV784356">
    <property type="protein sequence ID" value="OEU19128.1"/>
    <property type="molecule type" value="Genomic_DNA"/>
</dbReference>
<keyword evidence="3" id="KW-0862">Zinc</keyword>
<dbReference type="InterPro" id="IPR001965">
    <property type="entry name" value="Znf_PHD"/>
</dbReference>
<feature type="domain" description="PHD-type" evidence="5">
    <location>
        <begin position="4"/>
        <end position="55"/>
    </location>
</feature>
<dbReference type="GO" id="GO:0008270">
    <property type="term" value="F:zinc ion binding"/>
    <property type="evidence" value="ECO:0007669"/>
    <property type="project" value="UniProtKB-KW"/>
</dbReference>
<dbReference type="KEGG" id="fcy:FRACYDRAFT_155626"/>
<evidence type="ECO:0000256" key="3">
    <source>
        <dbReference type="ARBA" id="ARBA00022833"/>
    </source>
</evidence>
<dbReference type="Gene3D" id="3.30.40.10">
    <property type="entry name" value="Zinc/RING finger domain, C3HC4 (zinc finger)"/>
    <property type="match status" value="1"/>
</dbReference>
<dbReference type="InterPro" id="IPR019786">
    <property type="entry name" value="Zinc_finger_PHD-type_CS"/>
</dbReference>
<accession>A0A1E7FLS9</accession>
<evidence type="ECO:0000259" key="5">
    <source>
        <dbReference type="PROSITE" id="PS50016"/>
    </source>
</evidence>
<dbReference type="OrthoDB" id="115879at2759"/>
<dbReference type="PROSITE" id="PS50016">
    <property type="entry name" value="ZF_PHD_2"/>
    <property type="match status" value="1"/>
</dbReference>
<evidence type="ECO:0000313" key="7">
    <source>
        <dbReference type="Proteomes" id="UP000095751"/>
    </source>
</evidence>
<evidence type="ECO:0000256" key="2">
    <source>
        <dbReference type="ARBA" id="ARBA00022771"/>
    </source>
</evidence>
<dbReference type="AlphaFoldDB" id="A0A1E7FLS9"/>
<keyword evidence="1" id="KW-0479">Metal-binding</keyword>
<protein>
    <recommendedName>
        <fullName evidence="5">PHD-type domain-containing protein</fullName>
    </recommendedName>
</protein>
<sequence>DGNFHFCKTCGETGEVVCCDGCPQVYHPQCLPIESDSFAALDDQDDDEPWYCPGC</sequence>
<keyword evidence="2 4" id="KW-0863">Zinc-finger</keyword>
<dbReference type="PROSITE" id="PS01359">
    <property type="entry name" value="ZF_PHD_1"/>
    <property type="match status" value="1"/>
</dbReference>
<name>A0A1E7FLS9_9STRA</name>
<dbReference type="InterPro" id="IPR019787">
    <property type="entry name" value="Znf_PHD-finger"/>
</dbReference>
<dbReference type="SUPFAM" id="SSF57903">
    <property type="entry name" value="FYVE/PHD zinc finger"/>
    <property type="match status" value="1"/>
</dbReference>
<dbReference type="InParanoid" id="A0A1E7FLS9"/>
<dbReference type="InterPro" id="IPR013083">
    <property type="entry name" value="Znf_RING/FYVE/PHD"/>
</dbReference>